<evidence type="ECO:0000256" key="2">
    <source>
        <dbReference type="ARBA" id="ARBA00004243"/>
    </source>
</evidence>
<feature type="chain" id="PRO_5041968788" evidence="6">
    <location>
        <begin position="18"/>
        <end position="196"/>
    </location>
</feature>
<proteinExistence type="inferred from homology"/>
<dbReference type="Pfam" id="PF04442">
    <property type="entry name" value="CtaG_Cox11"/>
    <property type="match status" value="1"/>
</dbReference>
<dbReference type="PANTHER" id="PTHR21320">
    <property type="entry name" value="CYTOCHROME C OXIDASE ASSEMBLY PROTEIN COX11-RELATED"/>
    <property type="match status" value="1"/>
</dbReference>
<evidence type="ECO:0000313" key="8">
    <source>
        <dbReference type="Proteomes" id="UP001211907"/>
    </source>
</evidence>
<evidence type="ECO:0000256" key="4">
    <source>
        <dbReference type="ARBA" id="ARBA00022989"/>
    </source>
</evidence>
<dbReference type="SUPFAM" id="SSF110111">
    <property type="entry name" value="Ctag/Cox11"/>
    <property type="match status" value="1"/>
</dbReference>
<dbReference type="InterPro" id="IPR023471">
    <property type="entry name" value="CtaG/Cox11_dom_sf"/>
</dbReference>
<feature type="signal peptide" evidence="6">
    <location>
        <begin position="1"/>
        <end position="17"/>
    </location>
</feature>
<evidence type="ECO:0000256" key="5">
    <source>
        <dbReference type="ARBA" id="ARBA00023136"/>
    </source>
</evidence>
<dbReference type="FunFam" id="2.60.370.10:FF:000001">
    <property type="entry name" value="COX11 cytochrome c oxidase assembly homolog"/>
    <property type="match status" value="1"/>
</dbReference>
<dbReference type="EMBL" id="JADGJH010000919">
    <property type="protein sequence ID" value="KAJ3120986.1"/>
    <property type="molecule type" value="Genomic_DNA"/>
</dbReference>
<dbReference type="PANTHER" id="PTHR21320:SF3">
    <property type="entry name" value="CYTOCHROME C OXIDASE ASSEMBLY PROTEIN COX11, MITOCHONDRIAL-RELATED"/>
    <property type="match status" value="1"/>
</dbReference>
<keyword evidence="4" id="KW-1133">Transmembrane helix</keyword>
<comment type="caution">
    <text evidence="7">The sequence shown here is derived from an EMBL/GenBank/DDBJ whole genome shotgun (WGS) entry which is preliminary data.</text>
</comment>
<evidence type="ECO:0000256" key="3">
    <source>
        <dbReference type="ARBA" id="ARBA00022692"/>
    </source>
</evidence>
<dbReference type="Proteomes" id="UP001211907">
    <property type="component" value="Unassembled WGS sequence"/>
</dbReference>
<keyword evidence="3" id="KW-0812">Transmembrane</keyword>
<dbReference type="GO" id="GO:0005507">
    <property type="term" value="F:copper ion binding"/>
    <property type="evidence" value="ECO:0007669"/>
    <property type="project" value="InterPro"/>
</dbReference>
<dbReference type="AlphaFoldDB" id="A0AAD5T2D6"/>
<dbReference type="NCBIfam" id="NF003465">
    <property type="entry name" value="PRK05089.1"/>
    <property type="match status" value="1"/>
</dbReference>
<keyword evidence="5" id="KW-0472">Membrane</keyword>
<reference evidence="7" key="1">
    <citation type="submission" date="2020-05" db="EMBL/GenBank/DDBJ databases">
        <title>Phylogenomic resolution of chytrid fungi.</title>
        <authorList>
            <person name="Stajich J.E."/>
            <person name="Amses K."/>
            <person name="Simmons R."/>
            <person name="Seto K."/>
            <person name="Myers J."/>
            <person name="Bonds A."/>
            <person name="Quandt C.A."/>
            <person name="Barry K."/>
            <person name="Liu P."/>
            <person name="Grigoriev I."/>
            <person name="Longcore J.E."/>
            <person name="James T.Y."/>
        </authorList>
    </citation>
    <scope>NUCLEOTIDE SEQUENCE</scope>
    <source>
        <strain evidence="7">JEL0513</strain>
    </source>
</reference>
<sequence>MLYVASVIIVFVGLSYAAVPLYKIICTDTGLDGSAKNLSGSKFDPATMKPVLGAKPIRIKFQSSVSDAMKWKFTPQTKEITLVPGETALAFYTAENPTDESIVGISTYSIIPGRAAQYFNKIQCFCFEEQRLESKEEVDMPVFFYIDPEFAYDPSMKDVREITLHYTFFRSKYQGDSRVFQLTAKPASEEKILQAA</sequence>
<comment type="function">
    <text evidence="1">Exerts its effect at some terminal stage of cytochrome c oxidase synthesis, probably by being involved in the insertion of the copper B into subunit I.</text>
</comment>
<evidence type="ECO:0000256" key="6">
    <source>
        <dbReference type="SAM" id="SignalP"/>
    </source>
</evidence>
<name>A0AAD5T2D6_9FUNG</name>
<dbReference type="InterPro" id="IPR007533">
    <property type="entry name" value="Cyt_c_oxidase_assmbl_CtaG"/>
</dbReference>
<evidence type="ECO:0000256" key="1">
    <source>
        <dbReference type="ARBA" id="ARBA00004007"/>
    </source>
</evidence>
<organism evidence="7 8">
    <name type="scientific">Physocladia obscura</name>
    <dbReference type="NCBI Taxonomy" id="109957"/>
    <lineage>
        <taxon>Eukaryota</taxon>
        <taxon>Fungi</taxon>
        <taxon>Fungi incertae sedis</taxon>
        <taxon>Chytridiomycota</taxon>
        <taxon>Chytridiomycota incertae sedis</taxon>
        <taxon>Chytridiomycetes</taxon>
        <taxon>Chytridiales</taxon>
        <taxon>Chytriomycetaceae</taxon>
        <taxon>Physocladia</taxon>
    </lineage>
</organism>
<dbReference type="PIRSF" id="PIRSF005413">
    <property type="entry name" value="COX11"/>
    <property type="match status" value="1"/>
</dbReference>
<keyword evidence="8" id="KW-1185">Reference proteome</keyword>
<comment type="subcellular location">
    <subcellularLocation>
        <location evidence="2">Mitochondrion inner membrane</location>
        <topology evidence="2">Single-pass membrane protein</topology>
        <orientation evidence="2">Intermembrane side</orientation>
    </subcellularLocation>
</comment>
<evidence type="ECO:0000313" key="7">
    <source>
        <dbReference type="EMBL" id="KAJ3120986.1"/>
    </source>
</evidence>
<dbReference type="HAMAP" id="MF_00155">
    <property type="entry name" value="CtaG"/>
    <property type="match status" value="1"/>
</dbReference>
<keyword evidence="6" id="KW-0732">Signal</keyword>
<gene>
    <name evidence="7" type="primary">COX11</name>
    <name evidence="7" type="ORF">HK100_012565</name>
</gene>
<accession>A0AAD5T2D6</accession>
<dbReference type="GO" id="GO:0005743">
    <property type="term" value="C:mitochondrial inner membrane"/>
    <property type="evidence" value="ECO:0007669"/>
    <property type="project" value="UniProtKB-SubCell"/>
</dbReference>
<protein>
    <submittedName>
        <fullName evidence="7">Cytochrome c oxidase assembly protein cox11, mitochondrial</fullName>
    </submittedName>
</protein>
<dbReference type="Gene3D" id="2.60.370.10">
    <property type="entry name" value="Ctag/Cox11"/>
    <property type="match status" value="1"/>
</dbReference>